<feature type="compositionally biased region" description="Low complexity" evidence="1">
    <location>
        <begin position="77"/>
        <end position="87"/>
    </location>
</feature>
<evidence type="ECO:0000313" key="3">
    <source>
        <dbReference type="Proteomes" id="UP000680866"/>
    </source>
</evidence>
<dbReference type="RefSeq" id="WP_212818779.1">
    <property type="nucleotide sequence ID" value="NZ_AP023359.1"/>
</dbReference>
<name>A0A810N7U9_9ACTN</name>
<dbReference type="Proteomes" id="UP000680866">
    <property type="component" value="Chromosome"/>
</dbReference>
<reference evidence="2" key="1">
    <citation type="submission" date="2020-08" db="EMBL/GenBank/DDBJ databases">
        <title>Whole genome shotgun sequence of Polymorphospora rubra NBRC 101157.</title>
        <authorList>
            <person name="Komaki H."/>
            <person name="Tamura T."/>
        </authorList>
    </citation>
    <scope>NUCLEOTIDE SEQUENCE</scope>
    <source>
        <strain evidence="2">NBRC 101157</strain>
    </source>
</reference>
<evidence type="ECO:0000313" key="2">
    <source>
        <dbReference type="EMBL" id="BCJ69476.1"/>
    </source>
</evidence>
<proteinExistence type="predicted"/>
<feature type="region of interest" description="Disordered" evidence="1">
    <location>
        <begin position="77"/>
        <end position="96"/>
    </location>
</feature>
<evidence type="ECO:0000256" key="1">
    <source>
        <dbReference type="SAM" id="MobiDB-lite"/>
    </source>
</evidence>
<sequence>MTIVITGDPAGAGGQRRLAGSLAWTEKENGDWRPWRLPPDDPITARALAEHPADLISLCLAINVYVRGSFGPRILGGQVSGSSRRSVTPIPRYPSS</sequence>
<accession>A0A810N7U9</accession>
<protein>
    <submittedName>
        <fullName evidence="2">Uncharacterized protein</fullName>
    </submittedName>
</protein>
<dbReference type="AlphaFoldDB" id="A0A810N7U9"/>
<dbReference type="EMBL" id="AP023359">
    <property type="protein sequence ID" value="BCJ69476.1"/>
    <property type="molecule type" value="Genomic_DNA"/>
</dbReference>
<keyword evidence="3" id="KW-1185">Reference proteome</keyword>
<gene>
    <name evidence="2" type="ORF">Prubr_64970</name>
</gene>
<organism evidence="2 3">
    <name type="scientific">Polymorphospora rubra</name>
    <dbReference type="NCBI Taxonomy" id="338584"/>
    <lineage>
        <taxon>Bacteria</taxon>
        <taxon>Bacillati</taxon>
        <taxon>Actinomycetota</taxon>
        <taxon>Actinomycetes</taxon>
        <taxon>Micromonosporales</taxon>
        <taxon>Micromonosporaceae</taxon>
        <taxon>Polymorphospora</taxon>
    </lineage>
</organism>
<dbReference type="KEGG" id="pry:Prubr_64970"/>